<accession>A0AA38UMU1</accession>
<evidence type="ECO:0000313" key="2">
    <source>
        <dbReference type="EMBL" id="KAJ3979509.1"/>
    </source>
</evidence>
<dbReference type="EMBL" id="MU802326">
    <property type="protein sequence ID" value="KAJ3979509.1"/>
    <property type="molecule type" value="Genomic_DNA"/>
</dbReference>
<gene>
    <name evidence="2" type="ORF">F5890DRAFT_1636406</name>
</gene>
<sequence>QAGQLTPAVWSQIFSASLSSPISPSIFNSDSSSTSTHSANLIPNNTSTNLSANLPVSPLSVAQPLSAHSPSAPLSLPSNHLAPSALPPAHPLSTGLSPAISSTLLPAAPTLTTPPVNTPGMLPGPVAPYRSIQMLDSVAGSSTDPNTQRMSGLTSLVSSRLDSSRSNRARRDHAAGMLPRKPRSKAQRKPSLMDGFSVPKIEDCITSALSPAGQPLDVINLSLQGRLPFPSSIQRKEHDLPSNQVFYLHQETSFYNLNENIGLNFEYPLLPLDTPVDSLLQNISGKIQEKGMMQLPNVGTSPPTFLSSSSLLPIQLLSFSNLGRANSLSKAPRLRAIALRTGTTIKDLVTLYRKEFAVRPAITQRNFLIVNFSFDHREFHNERPAVKISLADFGLGLEVIARHHRCLSIRTYATFREDFDALLPHGFLHLFVDEDSLEDHLCEDEGCLLVEEENHLEGSSEEEEAALTANPLPPTSVSSGISPQLPQIVNTPSTCVRERGQPVLWASTWNPPTQRRSTFYAANLTTTFYQESQRAFLRNNPNEISPPLLHLVGLSCESLSQAYLEEVRSSFIAGNFAHLLSPDCHFVIRDGSGNSVTSGRGVEAEVIHGALTIFSREHGRWFTPAVENFSTLTTIASTCNEHVSQECLNDLGILGALVALNLVNECPALPLNPLFLLYLIYEGDFDCLTEAAVSEWSPDLRYILRQWINLPPHELPSALFASHFATHHDLQLQTLAQRDPETHRLLGYRMLHNAVIGKLGTSSLEVQAFQKGFRLPVPNGLTFCEIAQCYFQGARWFLSRIYKSLKTFDDIELWLDVDSHEISNEDKERLDSVMDSAPAPYARRDFLFVLKDFFEGRGIPCPTAFQAIISRINPRISLEEAEDDPSFRVHSFCWAVSGAPFLPPGGRELKVILVSDDNQSYMNGQETSRTEALRLGVHSYKTCFQEVRIPISFLIKLLTLEYNSGLEPDNARDAIHFWFFQQTLEAIGSHTFN</sequence>
<name>A0AA38UMU1_9AGAR</name>
<dbReference type="Proteomes" id="UP001163850">
    <property type="component" value="Unassembled WGS sequence"/>
</dbReference>
<dbReference type="AlphaFoldDB" id="A0AA38UMU1"/>
<protein>
    <recommendedName>
        <fullName evidence="4">HECT domain-containing protein</fullName>
    </recommendedName>
</protein>
<comment type="caution">
    <text evidence="2">The sequence shown here is derived from an EMBL/GenBank/DDBJ whole genome shotgun (WGS) entry which is preliminary data.</text>
</comment>
<evidence type="ECO:0000313" key="3">
    <source>
        <dbReference type="Proteomes" id="UP001163850"/>
    </source>
</evidence>
<feature type="compositionally biased region" description="Polar residues" evidence="1">
    <location>
        <begin position="139"/>
        <end position="152"/>
    </location>
</feature>
<feature type="region of interest" description="Disordered" evidence="1">
    <location>
        <begin position="139"/>
        <end position="193"/>
    </location>
</feature>
<feature type="compositionally biased region" description="Low complexity" evidence="1">
    <location>
        <begin position="153"/>
        <end position="166"/>
    </location>
</feature>
<evidence type="ECO:0000256" key="1">
    <source>
        <dbReference type="SAM" id="MobiDB-lite"/>
    </source>
</evidence>
<organism evidence="2 3">
    <name type="scientific">Lentinula detonsa</name>
    <dbReference type="NCBI Taxonomy" id="2804962"/>
    <lineage>
        <taxon>Eukaryota</taxon>
        <taxon>Fungi</taxon>
        <taxon>Dikarya</taxon>
        <taxon>Basidiomycota</taxon>
        <taxon>Agaricomycotina</taxon>
        <taxon>Agaricomycetes</taxon>
        <taxon>Agaricomycetidae</taxon>
        <taxon>Agaricales</taxon>
        <taxon>Marasmiineae</taxon>
        <taxon>Omphalotaceae</taxon>
        <taxon>Lentinula</taxon>
    </lineage>
</organism>
<proteinExistence type="predicted"/>
<reference evidence="2" key="1">
    <citation type="submission" date="2022-08" db="EMBL/GenBank/DDBJ databases">
        <authorList>
            <consortium name="DOE Joint Genome Institute"/>
            <person name="Min B."/>
            <person name="Riley R."/>
            <person name="Sierra-Patev S."/>
            <person name="Naranjo-Ortiz M."/>
            <person name="Looney B."/>
            <person name="Konkel Z."/>
            <person name="Slot J.C."/>
            <person name="Sakamoto Y."/>
            <person name="Steenwyk J.L."/>
            <person name="Rokas A."/>
            <person name="Carro J."/>
            <person name="Camarero S."/>
            <person name="Ferreira P."/>
            <person name="Molpeceres G."/>
            <person name="Ruiz-Duenas F.J."/>
            <person name="Serrano A."/>
            <person name="Henrissat B."/>
            <person name="Drula E."/>
            <person name="Hughes K.W."/>
            <person name="Mata J.L."/>
            <person name="Ishikawa N.K."/>
            <person name="Vargas-Isla R."/>
            <person name="Ushijima S."/>
            <person name="Smith C.A."/>
            <person name="Ahrendt S."/>
            <person name="Andreopoulos W."/>
            <person name="He G."/>
            <person name="Labutti K."/>
            <person name="Lipzen A."/>
            <person name="Ng V."/>
            <person name="Sandor L."/>
            <person name="Barry K."/>
            <person name="Martinez A.T."/>
            <person name="Xiao Y."/>
            <person name="Gibbons J.G."/>
            <person name="Terashima K."/>
            <person name="Hibbett D.S."/>
            <person name="Grigoriev I.V."/>
        </authorList>
    </citation>
    <scope>NUCLEOTIDE SEQUENCE</scope>
    <source>
        <strain evidence="2">TFB7829</strain>
    </source>
</reference>
<feature type="non-terminal residue" evidence="2">
    <location>
        <position position="993"/>
    </location>
</feature>
<evidence type="ECO:0008006" key="4">
    <source>
        <dbReference type="Google" id="ProtNLM"/>
    </source>
</evidence>